<comment type="caution">
    <text evidence="1">The sequence shown here is derived from an EMBL/GenBank/DDBJ whole genome shotgun (WGS) entry which is preliminary data.</text>
</comment>
<proteinExistence type="predicted"/>
<dbReference type="AlphaFoldDB" id="X1G6N7"/>
<evidence type="ECO:0008006" key="2">
    <source>
        <dbReference type="Google" id="ProtNLM"/>
    </source>
</evidence>
<reference evidence="1" key="1">
    <citation type="journal article" date="2014" name="Front. Microbiol.">
        <title>High frequency of phylogenetically diverse reductive dehalogenase-homologous genes in deep subseafloor sedimentary metagenomes.</title>
        <authorList>
            <person name="Kawai M."/>
            <person name="Futagami T."/>
            <person name="Toyoda A."/>
            <person name="Takaki Y."/>
            <person name="Nishi S."/>
            <person name="Hori S."/>
            <person name="Arai W."/>
            <person name="Tsubouchi T."/>
            <person name="Morono Y."/>
            <person name="Uchiyama I."/>
            <person name="Ito T."/>
            <person name="Fujiyama A."/>
            <person name="Inagaki F."/>
            <person name="Takami H."/>
        </authorList>
    </citation>
    <scope>NUCLEOTIDE SEQUENCE</scope>
    <source>
        <strain evidence="1">Expedition CK06-06</strain>
    </source>
</reference>
<dbReference type="EMBL" id="BARU01015544">
    <property type="protein sequence ID" value="GAH52922.1"/>
    <property type="molecule type" value="Genomic_DNA"/>
</dbReference>
<gene>
    <name evidence="1" type="ORF">S03H2_26642</name>
</gene>
<sequence>AVIFKEVNPNGIILAGGMHATVAVDEMKAISQIDKICRGPGENVIVDMVKDPQAFERVTMGIGAKSMADWPIIDRELLPKPAWRLSRKFHWPLE</sequence>
<name>X1G6N7_9ZZZZ</name>
<feature type="non-terminal residue" evidence="1">
    <location>
        <position position="94"/>
    </location>
</feature>
<evidence type="ECO:0000313" key="1">
    <source>
        <dbReference type="EMBL" id="GAH52922.1"/>
    </source>
</evidence>
<feature type="non-terminal residue" evidence="1">
    <location>
        <position position="1"/>
    </location>
</feature>
<dbReference type="Gene3D" id="3.40.50.280">
    <property type="entry name" value="Cobalamin-binding domain"/>
    <property type="match status" value="1"/>
</dbReference>
<accession>X1G6N7</accession>
<organism evidence="1">
    <name type="scientific">marine sediment metagenome</name>
    <dbReference type="NCBI Taxonomy" id="412755"/>
    <lineage>
        <taxon>unclassified sequences</taxon>
        <taxon>metagenomes</taxon>
        <taxon>ecological metagenomes</taxon>
    </lineage>
</organism>
<protein>
    <recommendedName>
        <fullName evidence="2">B12-binding domain-containing protein</fullName>
    </recommendedName>
</protein>